<gene>
    <name evidence="1" type="ORF">L1987_58404</name>
</gene>
<reference evidence="2" key="1">
    <citation type="journal article" date="2022" name="Mol. Ecol. Resour.">
        <title>The genomes of chicory, endive, great burdock and yacon provide insights into Asteraceae palaeo-polyploidization history and plant inulin production.</title>
        <authorList>
            <person name="Fan W."/>
            <person name="Wang S."/>
            <person name="Wang H."/>
            <person name="Wang A."/>
            <person name="Jiang F."/>
            <person name="Liu H."/>
            <person name="Zhao H."/>
            <person name="Xu D."/>
            <person name="Zhang Y."/>
        </authorList>
    </citation>
    <scope>NUCLEOTIDE SEQUENCE [LARGE SCALE GENOMIC DNA]</scope>
    <source>
        <strain evidence="2">cv. Yunnan</strain>
    </source>
</reference>
<reference evidence="1 2" key="2">
    <citation type="journal article" date="2022" name="Mol. Ecol. Resour.">
        <title>The genomes of chicory, endive, great burdock and yacon provide insights into Asteraceae paleo-polyploidization history and plant inulin production.</title>
        <authorList>
            <person name="Fan W."/>
            <person name="Wang S."/>
            <person name="Wang H."/>
            <person name="Wang A."/>
            <person name="Jiang F."/>
            <person name="Liu H."/>
            <person name="Zhao H."/>
            <person name="Xu D."/>
            <person name="Zhang Y."/>
        </authorList>
    </citation>
    <scope>NUCLEOTIDE SEQUENCE [LARGE SCALE GENOMIC DNA]</scope>
    <source>
        <strain evidence="2">cv. Yunnan</strain>
        <tissue evidence="1">Leaves</tissue>
    </source>
</reference>
<evidence type="ECO:0000313" key="1">
    <source>
        <dbReference type="EMBL" id="KAI3745293.1"/>
    </source>
</evidence>
<dbReference type="Proteomes" id="UP001056120">
    <property type="component" value="Linkage Group LG19"/>
</dbReference>
<name>A0ACB9DG10_9ASTR</name>
<dbReference type="EMBL" id="CM042036">
    <property type="protein sequence ID" value="KAI3745293.1"/>
    <property type="molecule type" value="Genomic_DNA"/>
</dbReference>
<sequence>MAIVVSSYVAGRSATSTFSNMKVVRLLPLKNGPAPKFSQITQLVTGILSDTSSTTQAKLWKLLSGNMKKHLFQFQFQFQPLLSFQFPPCCTGRDLSPSPTPPLHPNPPPSPPASDGDSPPSPYGSTLPPSPTPPPPPPHGRCADPIPFLRWGNRRLLPSGTGGIGDGDGSSPGNLCSPEIWNSTETLTQVKPAGSMSSPRSDPRSGSLSDLIKSDSRRPSGTTPAVTAGISTTTAPNSEVEAEIVPRYITVSDSFN</sequence>
<protein>
    <submittedName>
        <fullName evidence="1">Uncharacterized protein</fullName>
    </submittedName>
</protein>
<comment type="caution">
    <text evidence="1">The sequence shown here is derived from an EMBL/GenBank/DDBJ whole genome shotgun (WGS) entry which is preliminary data.</text>
</comment>
<keyword evidence="2" id="KW-1185">Reference proteome</keyword>
<evidence type="ECO:0000313" key="2">
    <source>
        <dbReference type="Proteomes" id="UP001056120"/>
    </source>
</evidence>
<proteinExistence type="predicted"/>
<organism evidence="1 2">
    <name type="scientific">Smallanthus sonchifolius</name>
    <dbReference type="NCBI Taxonomy" id="185202"/>
    <lineage>
        <taxon>Eukaryota</taxon>
        <taxon>Viridiplantae</taxon>
        <taxon>Streptophyta</taxon>
        <taxon>Embryophyta</taxon>
        <taxon>Tracheophyta</taxon>
        <taxon>Spermatophyta</taxon>
        <taxon>Magnoliopsida</taxon>
        <taxon>eudicotyledons</taxon>
        <taxon>Gunneridae</taxon>
        <taxon>Pentapetalae</taxon>
        <taxon>asterids</taxon>
        <taxon>campanulids</taxon>
        <taxon>Asterales</taxon>
        <taxon>Asteraceae</taxon>
        <taxon>Asteroideae</taxon>
        <taxon>Heliantheae alliance</taxon>
        <taxon>Millerieae</taxon>
        <taxon>Smallanthus</taxon>
    </lineage>
</organism>
<accession>A0ACB9DG10</accession>